<dbReference type="Proteomes" id="UP000327157">
    <property type="component" value="Chromosome 11"/>
</dbReference>
<protein>
    <submittedName>
        <fullName evidence="1">Uncharacterized protein</fullName>
    </submittedName>
</protein>
<evidence type="ECO:0000313" key="1">
    <source>
        <dbReference type="EMBL" id="KAB2605751.1"/>
    </source>
</evidence>
<gene>
    <name evidence="1" type="ORF">D8674_005468</name>
</gene>
<dbReference type="AntiFam" id="ANF00038">
    <property type="entry name" value="Overlaps SRP RNA, same strand"/>
</dbReference>
<accession>A0A5N5FVY5</accession>
<reference evidence="1 2" key="1">
    <citation type="submission" date="2019-09" db="EMBL/GenBank/DDBJ databases">
        <authorList>
            <person name="Ou C."/>
        </authorList>
    </citation>
    <scope>NUCLEOTIDE SEQUENCE [LARGE SCALE GENOMIC DNA]</scope>
    <source>
        <strain evidence="1">S2</strain>
        <tissue evidence="1">Leaf</tissue>
    </source>
</reference>
<reference evidence="1 2" key="3">
    <citation type="submission" date="2019-11" db="EMBL/GenBank/DDBJ databases">
        <title>A de novo genome assembly of a pear dwarfing rootstock.</title>
        <authorList>
            <person name="Wang F."/>
            <person name="Wang J."/>
            <person name="Li S."/>
            <person name="Zhang Y."/>
            <person name="Fang M."/>
            <person name="Ma L."/>
            <person name="Zhao Y."/>
            <person name="Jiang S."/>
        </authorList>
    </citation>
    <scope>NUCLEOTIDE SEQUENCE [LARGE SCALE GENOMIC DNA]</scope>
    <source>
        <strain evidence="1">S2</strain>
        <tissue evidence="1">Leaf</tissue>
    </source>
</reference>
<name>A0A5N5FVY5_9ROSA</name>
<proteinExistence type="predicted"/>
<evidence type="ECO:0000313" key="2">
    <source>
        <dbReference type="Proteomes" id="UP000327157"/>
    </source>
</evidence>
<reference evidence="2" key="2">
    <citation type="submission" date="2019-10" db="EMBL/GenBank/DDBJ databases">
        <title>A de novo genome assembly of a pear dwarfing rootstock.</title>
        <authorList>
            <person name="Wang F."/>
            <person name="Wang J."/>
            <person name="Li S."/>
            <person name="Zhang Y."/>
            <person name="Fang M."/>
            <person name="Ma L."/>
            <person name="Zhao Y."/>
            <person name="Jiang S."/>
        </authorList>
    </citation>
    <scope>NUCLEOTIDE SEQUENCE [LARGE SCALE GENOMIC DNA]</scope>
</reference>
<organism evidence="1 2">
    <name type="scientific">Pyrus ussuriensis x Pyrus communis</name>
    <dbReference type="NCBI Taxonomy" id="2448454"/>
    <lineage>
        <taxon>Eukaryota</taxon>
        <taxon>Viridiplantae</taxon>
        <taxon>Streptophyta</taxon>
        <taxon>Embryophyta</taxon>
        <taxon>Tracheophyta</taxon>
        <taxon>Spermatophyta</taxon>
        <taxon>Magnoliopsida</taxon>
        <taxon>eudicotyledons</taxon>
        <taxon>Gunneridae</taxon>
        <taxon>Pentapetalae</taxon>
        <taxon>rosids</taxon>
        <taxon>fabids</taxon>
        <taxon>Rosales</taxon>
        <taxon>Rosaceae</taxon>
        <taxon>Amygdaloideae</taxon>
        <taxon>Maleae</taxon>
        <taxon>Pyrus</taxon>
    </lineage>
</organism>
<keyword evidence="2" id="KW-1185">Reference proteome</keyword>
<dbReference type="AlphaFoldDB" id="A0A5N5FVY5"/>
<comment type="caution">
    <text evidence="1">The sequence shown here is derived from an EMBL/GenBank/DDBJ whole genome shotgun (WGS) entry which is preliminary data.</text>
</comment>
<sequence>MELPSPSLLTKAYNPSGGNKMLGRWFSLSGLGPSWLYSGPPIPSWELGCVAWAKAQASWFLERRAPRKAGFTEQRLPPALGSGRITGRCHPDPLWPAGLFQLNQHLFCFH</sequence>
<dbReference type="OrthoDB" id="1715569at2759"/>
<dbReference type="EMBL" id="SMOL01000559">
    <property type="protein sequence ID" value="KAB2605751.1"/>
    <property type="molecule type" value="Genomic_DNA"/>
</dbReference>